<proteinExistence type="predicted"/>
<reference evidence="1" key="1">
    <citation type="submission" date="2022-08" db="EMBL/GenBank/DDBJ databases">
        <title>Complete genome sequence analysis of a novel Clostridium perfringens phage DCp1.</title>
        <authorList>
            <person name="Tang Z."/>
        </authorList>
    </citation>
    <scope>NUCLEOTIDE SEQUENCE</scope>
</reference>
<evidence type="ECO:0000313" key="1">
    <source>
        <dbReference type="EMBL" id="UXL90906.1"/>
    </source>
</evidence>
<sequence length="113" mass="12440">MAKLDLGKVEGPQGPSGKDSLYKINVNGVTGNLEFSNGLKECWGYDTIPSGVGYKDVELPISFSDNNFNPTVTGYQSQANNLFIQYVTSNSIRVSVHPLAQEEVHFYYKCIGK</sequence>
<protein>
    <submittedName>
        <fullName evidence="1">Uncharacterized protein</fullName>
    </submittedName>
</protein>
<dbReference type="EMBL" id="OP256049">
    <property type="protein sequence ID" value="UXL90906.1"/>
    <property type="molecule type" value="Genomic_DNA"/>
</dbReference>
<accession>A0A977R7U5</accession>
<name>A0A977R7U5_9CAUD</name>
<dbReference type="Proteomes" id="UP001064597">
    <property type="component" value="Segment"/>
</dbReference>
<keyword evidence="2" id="KW-1185">Reference proteome</keyword>
<evidence type="ECO:0000313" key="2">
    <source>
        <dbReference type="Proteomes" id="UP001064597"/>
    </source>
</evidence>
<organism evidence="1 2">
    <name type="scientific">Clostridium phage DCp1</name>
    <dbReference type="NCBI Taxonomy" id="2981543"/>
    <lineage>
        <taxon>Viruses</taxon>
        <taxon>Duplodnaviria</taxon>
        <taxon>Heunggongvirae</taxon>
        <taxon>Uroviricota</taxon>
        <taxon>Caudoviricetes</taxon>
        <taxon>Guelinviridae</taxon>
        <taxon>Susfortunavirus</taxon>
        <taxon>Susfortunavirus dcp1</taxon>
    </lineage>
</organism>